<reference evidence="5 6" key="1">
    <citation type="submission" date="2018-11" db="EMBL/GenBank/DDBJ databases">
        <title>Sequencing the genomes of 1000 actinobacteria strains.</title>
        <authorList>
            <person name="Klenk H.-P."/>
        </authorList>
    </citation>
    <scope>NUCLEOTIDE SEQUENCE [LARGE SCALE GENOMIC DNA]</scope>
    <source>
        <strain evidence="5 6">DSM 15700</strain>
    </source>
</reference>
<dbReference type="GO" id="GO:0032259">
    <property type="term" value="P:methylation"/>
    <property type="evidence" value="ECO:0007669"/>
    <property type="project" value="UniProtKB-KW"/>
</dbReference>
<protein>
    <submittedName>
        <fullName evidence="5">TrmH family RNA methyltransferase</fullName>
    </submittedName>
</protein>
<evidence type="ECO:0000259" key="4">
    <source>
        <dbReference type="Pfam" id="PF22655"/>
    </source>
</evidence>
<evidence type="ECO:0000313" key="5">
    <source>
        <dbReference type="EMBL" id="RPF19873.1"/>
    </source>
</evidence>
<accession>A0A3N4YGC4</accession>
<dbReference type="EMBL" id="RKQZ01000001">
    <property type="protein sequence ID" value="RPF19873.1"/>
    <property type="molecule type" value="Genomic_DNA"/>
</dbReference>
<dbReference type="Pfam" id="PF22655">
    <property type="entry name" value="SpoU_sub_bind_like"/>
    <property type="match status" value="1"/>
</dbReference>
<evidence type="ECO:0000259" key="3">
    <source>
        <dbReference type="Pfam" id="PF00588"/>
    </source>
</evidence>
<evidence type="ECO:0000313" key="6">
    <source>
        <dbReference type="Proteomes" id="UP000280501"/>
    </source>
</evidence>
<dbReference type="Gene3D" id="3.30.1330.30">
    <property type="match status" value="1"/>
</dbReference>
<dbReference type="InterPro" id="IPR054578">
    <property type="entry name" value="SpoU_sub_bind-like_N"/>
</dbReference>
<evidence type="ECO:0000256" key="1">
    <source>
        <dbReference type="ARBA" id="ARBA00022603"/>
    </source>
</evidence>
<dbReference type="Gene3D" id="3.40.1280.10">
    <property type="match status" value="1"/>
</dbReference>
<dbReference type="InterPro" id="IPR029064">
    <property type="entry name" value="Ribosomal_eL30-like_sf"/>
</dbReference>
<keyword evidence="6" id="KW-1185">Reference proteome</keyword>
<dbReference type="PANTHER" id="PTHR43191:SF2">
    <property type="entry name" value="RRNA METHYLTRANSFERASE 3, MITOCHONDRIAL"/>
    <property type="match status" value="1"/>
</dbReference>
<sequence>MAVTRITSRNARFQVLRTLLTNRTKRHRAGEFIVQGVRPISMAVEFGWEIRALLYDGERSLSSWARDLLRTVRTAQQTAMSPELLAELSEKGDGAVEILAVVAMRPDDLHRIPVRDDFLGVVFDRPTQPGNIGAIIRSADAFGAHGVITTGHAADAYDPKSVRASTGSFFAMPVVRAASPRDVAAWVEARRSAGVPVVVAATDEHGDADVSGFDLTQPVLLLVGNETNGLSNTWRELADVTVSIPMAGAASSLNAANAASVMLYEARRQRTFHPVS</sequence>
<keyword evidence="2 5" id="KW-0808">Transferase</keyword>
<evidence type="ECO:0000256" key="2">
    <source>
        <dbReference type="ARBA" id="ARBA00022679"/>
    </source>
</evidence>
<dbReference type="InterPro" id="IPR051259">
    <property type="entry name" value="rRNA_Methyltransferase"/>
</dbReference>
<dbReference type="PANTHER" id="PTHR43191">
    <property type="entry name" value="RRNA METHYLTRANSFERASE 3"/>
    <property type="match status" value="1"/>
</dbReference>
<dbReference type="OrthoDB" id="9785673at2"/>
<feature type="domain" description="SpoU L30e-like N-terminal" evidence="4">
    <location>
        <begin position="10"/>
        <end position="100"/>
    </location>
</feature>
<dbReference type="GO" id="GO:0003723">
    <property type="term" value="F:RNA binding"/>
    <property type="evidence" value="ECO:0007669"/>
    <property type="project" value="InterPro"/>
</dbReference>
<proteinExistence type="predicted"/>
<name>A0A3N4YGC4_9MICO</name>
<dbReference type="SUPFAM" id="SSF55315">
    <property type="entry name" value="L30e-like"/>
    <property type="match status" value="1"/>
</dbReference>
<dbReference type="Proteomes" id="UP000280501">
    <property type="component" value="Unassembled WGS sequence"/>
</dbReference>
<keyword evidence="1 5" id="KW-0489">Methyltransferase</keyword>
<comment type="caution">
    <text evidence="5">The sequence shown here is derived from an EMBL/GenBank/DDBJ whole genome shotgun (WGS) entry which is preliminary data.</text>
</comment>
<gene>
    <name evidence="5" type="ORF">EDD34_0439</name>
</gene>
<dbReference type="AlphaFoldDB" id="A0A3N4YGC4"/>
<dbReference type="InterPro" id="IPR029028">
    <property type="entry name" value="Alpha/beta_knot_MTases"/>
</dbReference>
<feature type="domain" description="tRNA/rRNA methyltransferase SpoU type" evidence="3">
    <location>
        <begin position="121"/>
        <end position="264"/>
    </location>
</feature>
<dbReference type="Pfam" id="PF00588">
    <property type="entry name" value="SpoU_methylase"/>
    <property type="match status" value="1"/>
</dbReference>
<dbReference type="SUPFAM" id="SSF75217">
    <property type="entry name" value="alpha/beta knot"/>
    <property type="match status" value="1"/>
</dbReference>
<dbReference type="GO" id="GO:0008173">
    <property type="term" value="F:RNA methyltransferase activity"/>
    <property type="evidence" value="ECO:0007669"/>
    <property type="project" value="InterPro"/>
</dbReference>
<dbReference type="InterPro" id="IPR029026">
    <property type="entry name" value="tRNA_m1G_MTases_N"/>
</dbReference>
<dbReference type="GO" id="GO:0006396">
    <property type="term" value="P:RNA processing"/>
    <property type="evidence" value="ECO:0007669"/>
    <property type="project" value="InterPro"/>
</dbReference>
<dbReference type="InterPro" id="IPR001537">
    <property type="entry name" value="SpoU_MeTrfase"/>
</dbReference>
<dbReference type="RefSeq" id="WP_123813112.1">
    <property type="nucleotide sequence ID" value="NZ_RKQZ01000001.1"/>
</dbReference>
<organism evidence="5 6">
    <name type="scientific">Myceligenerans xiligouense</name>
    <dbReference type="NCBI Taxonomy" id="253184"/>
    <lineage>
        <taxon>Bacteria</taxon>
        <taxon>Bacillati</taxon>
        <taxon>Actinomycetota</taxon>
        <taxon>Actinomycetes</taxon>
        <taxon>Micrococcales</taxon>
        <taxon>Promicromonosporaceae</taxon>
        <taxon>Myceligenerans</taxon>
    </lineage>
</organism>